<name>A0A0G1U4F4_9BACT</name>
<sequence length="67" mass="7498">MRKRFPIISNICSGRVTGINFSTFALLRIKLRGASPCIIRDVAPSTKCTVDNAIIHTLWVLGKTRLR</sequence>
<comment type="caution">
    <text evidence="1">The sequence shown here is derived from an EMBL/GenBank/DDBJ whole genome shotgun (WGS) entry which is preliminary data.</text>
</comment>
<reference evidence="1 2" key="1">
    <citation type="journal article" date="2015" name="Nature">
        <title>rRNA introns, odd ribosomes, and small enigmatic genomes across a large radiation of phyla.</title>
        <authorList>
            <person name="Brown C.T."/>
            <person name="Hug L.A."/>
            <person name="Thomas B.C."/>
            <person name="Sharon I."/>
            <person name="Castelle C.J."/>
            <person name="Singh A."/>
            <person name="Wilkins M.J."/>
            <person name="Williams K.H."/>
            <person name="Banfield J.F."/>
        </authorList>
    </citation>
    <scope>NUCLEOTIDE SEQUENCE [LARGE SCALE GENOMIC DNA]</scope>
</reference>
<dbReference type="EMBL" id="LCPC01000019">
    <property type="protein sequence ID" value="KKU88967.1"/>
    <property type="molecule type" value="Genomic_DNA"/>
</dbReference>
<accession>A0A0G1U4F4</accession>
<proteinExistence type="predicted"/>
<protein>
    <submittedName>
        <fullName evidence="1">Uncharacterized protein</fullName>
    </submittedName>
</protein>
<gene>
    <name evidence="1" type="ORF">UY20_C0019G0008</name>
</gene>
<dbReference type="Proteomes" id="UP000034403">
    <property type="component" value="Unassembled WGS sequence"/>
</dbReference>
<evidence type="ECO:0000313" key="1">
    <source>
        <dbReference type="EMBL" id="KKU88967.1"/>
    </source>
</evidence>
<evidence type="ECO:0000313" key="2">
    <source>
        <dbReference type="Proteomes" id="UP000034403"/>
    </source>
</evidence>
<dbReference type="AlphaFoldDB" id="A0A0G1U4F4"/>
<organism evidence="1 2">
    <name type="scientific">Candidatus Yanofskybacteria bacterium GW2011_GWA1_48_10</name>
    <dbReference type="NCBI Taxonomy" id="1619022"/>
    <lineage>
        <taxon>Bacteria</taxon>
        <taxon>Candidatus Yanofskyibacteriota</taxon>
    </lineage>
</organism>